<sequence>MHARPHPFPRSSPLAGPAIFRLSSSTASLPLPSTPQPIPSESATESVTEDEWKKLEETLGTYQPAEIRRTIARPFLLSVFYFFIVEGLHNLRLDSSYGVFVTASSSATVLSLAAPSSFGGAVACRVLLSFTWGYGAQRCAYPPAFFPSLPDCASPGSTFHLGDGRSYRASYLFLLSRARLRGSCVRYEVHSAFIDEGAIACSVLLFPSLARLRETVLRARFPRSYAALSLLLLPRAHTQSNVRLGSRYRMFGTVVYPPPFAAAVIARRAPLPGCAAGGAIARFYSMDDVRLAAGSGGSVTEVFHVARPPFLLPSSLLRYHLVPLWPSSTTFCGKTSPPRTHTHYAAYAANQDFAERIKSVEAG</sequence>
<feature type="region of interest" description="Disordered" evidence="1">
    <location>
        <begin position="26"/>
        <end position="49"/>
    </location>
</feature>
<evidence type="ECO:0000256" key="1">
    <source>
        <dbReference type="SAM" id="MobiDB-lite"/>
    </source>
</evidence>
<accession>A0AAD7MG56</accession>
<evidence type="ECO:0000313" key="3">
    <source>
        <dbReference type="Proteomes" id="UP001215598"/>
    </source>
</evidence>
<reference evidence="2" key="1">
    <citation type="submission" date="2023-03" db="EMBL/GenBank/DDBJ databases">
        <title>Massive genome expansion in bonnet fungi (Mycena s.s.) driven by repeated elements and novel gene families across ecological guilds.</title>
        <authorList>
            <consortium name="Lawrence Berkeley National Laboratory"/>
            <person name="Harder C.B."/>
            <person name="Miyauchi S."/>
            <person name="Viragh M."/>
            <person name="Kuo A."/>
            <person name="Thoen E."/>
            <person name="Andreopoulos B."/>
            <person name="Lu D."/>
            <person name="Skrede I."/>
            <person name="Drula E."/>
            <person name="Henrissat B."/>
            <person name="Morin E."/>
            <person name="Kohler A."/>
            <person name="Barry K."/>
            <person name="LaButti K."/>
            <person name="Morin E."/>
            <person name="Salamov A."/>
            <person name="Lipzen A."/>
            <person name="Mereny Z."/>
            <person name="Hegedus B."/>
            <person name="Baldrian P."/>
            <person name="Stursova M."/>
            <person name="Weitz H."/>
            <person name="Taylor A."/>
            <person name="Grigoriev I.V."/>
            <person name="Nagy L.G."/>
            <person name="Martin F."/>
            <person name="Kauserud H."/>
        </authorList>
    </citation>
    <scope>NUCLEOTIDE SEQUENCE</scope>
    <source>
        <strain evidence="2">CBHHK182m</strain>
    </source>
</reference>
<keyword evidence="3" id="KW-1185">Reference proteome</keyword>
<organism evidence="2 3">
    <name type="scientific">Mycena metata</name>
    <dbReference type="NCBI Taxonomy" id="1033252"/>
    <lineage>
        <taxon>Eukaryota</taxon>
        <taxon>Fungi</taxon>
        <taxon>Dikarya</taxon>
        <taxon>Basidiomycota</taxon>
        <taxon>Agaricomycotina</taxon>
        <taxon>Agaricomycetes</taxon>
        <taxon>Agaricomycetidae</taxon>
        <taxon>Agaricales</taxon>
        <taxon>Marasmiineae</taxon>
        <taxon>Mycenaceae</taxon>
        <taxon>Mycena</taxon>
    </lineage>
</organism>
<gene>
    <name evidence="2" type="ORF">B0H16DRAFT_1806748</name>
</gene>
<comment type="caution">
    <text evidence="2">The sequence shown here is derived from an EMBL/GenBank/DDBJ whole genome shotgun (WGS) entry which is preliminary data.</text>
</comment>
<proteinExistence type="predicted"/>
<dbReference type="AlphaFoldDB" id="A0AAD7MG56"/>
<name>A0AAD7MG56_9AGAR</name>
<evidence type="ECO:0000313" key="2">
    <source>
        <dbReference type="EMBL" id="KAJ7714881.1"/>
    </source>
</evidence>
<protein>
    <submittedName>
        <fullName evidence="2">Uncharacterized protein</fullName>
    </submittedName>
</protein>
<dbReference type="Proteomes" id="UP001215598">
    <property type="component" value="Unassembled WGS sequence"/>
</dbReference>
<dbReference type="EMBL" id="JARKIB010000318">
    <property type="protein sequence ID" value="KAJ7714881.1"/>
    <property type="molecule type" value="Genomic_DNA"/>
</dbReference>